<organism evidence="1 2">
    <name type="scientific">Marinobacter mobilis</name>
    <dbReference type="NCBI Taxonomy" id="488533"/>
    <lineage>
        <taxon>Bacteria</taxon>
        <taxon>Pseudomonadati</taxon>
        <taxon>Pseudomonadota</taxon>
        <taxon>Gammaproteobacteria</taxon>
        <taxon>Pseudomonadales</taxon>
        <taxon>Marinobacteraceae</taxon>
        <taxon>Marinobacter</taxon>
    </lineage>
</organism>
<name>A0A1H2Q6D5_9GAMM</name>
<dbReference type="STRING" id="488533.SAMN04487960_101132"/>
<evidence type="ECO:0008006" key="3">
    <source>
        <dbReference type="Google" id="ProtNLM"/>
    </source>
</evidence>
<dbReference type="AlphaFoldDB" id="A0A1H2Q6D5"/>
<evidence type="ECO:0000313" key="1">
    <source>
        <dbReference type="EMBL" id="SDW02570.1"/>
    </source>
</evidence>
<sequence>MKKLISTLVVLALVAFVAFKAAVWWFADQDLRQARVALEALGVMERGTIHSSLAGQVSLHEASYQDFRLTQPLQVARLTVDAGSPLALMTALVDPRRLPATWEAKADGFRLGLDANMFRSWVASAENAAPALFAPPCGPDVRQRLSTGELLRLGISNISGDAVLRQRISGLQLEINTDSTGSLEVDWPGARASLTEPQAVLESSASALTLTLRDGGILRTIAAFCSREMGLSADEWNARAGALFQQQLALTGYQASEQLLALYRRWLSEGGELTLVLDPASATYGVPVRSADGDDAALTVQYNGAVVPDVFLQPRVAEVIEPADNAAAAAGAAAQQSAAPGWRTRALADAGQWRGHQVRVTLRNGRMVEGRLDAVSERQLDVARPVDGGEVVYPLARSSVSGFEVWQRSSGTPAR</sequence>
<dbReference type="Proteomes" id="UP000199675">
    <property type="component" value="Unassembled WGS sequence"/>
</dbReference>
<dbReference type="RefSeq" id="WP_091811020.1">
    <property type="nucleotide sequence ID" value="NZ_FNNE01000001.1"/>
</dbReference>
<reference evidence="1 2" key="1">
    <citation type="submission" date="2016-10" db="EMBL/GenBank/DDBJ databases">
        <authorList>
            <person name="de Groot N.N."/>
        </authorList>
    </citation>
    <scope>NUCLEOTIDE SEQUENCE [LARGE SCALE GENOMIC DNA]</scope>
    <source>
        <strain evidence="1 2">CGMCC 1.7059</strain>
    </source>
</reference>
<proteinExistence type="predicted"/>
<gene>
    <name evidence="1" type="ORF">SAMN04487960_101132</name>
</gene>
<keyword evidence="2" id="KW-1185">Reference proteome</keyword>
<dbReference type="OrthoDB" id="6191808at2"/>
<protein>
    <recommendedName>
        <fullName evidence="3">Acetylornithine deacetylase</fullName>
    </recommendedName>
</protein>
<evidence type="ECO:0000313" key="2">
    <source>
        <dbReference type="Proteomes" id="UP000199675"/>
    </source>
</evidence>
<dbReference type="EMBL" id="FNNE01000001">
    <property type="protein sequence ID" value="SDW02570.1"/>
    <property type="molecule type" value="Genomic_DNA"/>
</dbReference>
<dbReference type="CDD" id="cd00600">
    <property type="entry name" value="Sm_like"/>
    <property type="match status" value="1"/>
</dbReference>
<accession>A0A1H2Q6D5</accession>